<feature type="chain" id="PRO_5036834399" evidence="1">
    <location>
        <begin position="26"/>
        <end position="92"/>
    </location>
</feature>
<dbReference type="WBParaSite" id="PEQ_0000449801-mRNA-1">
    <property type="protein sequence ID" value="PEQ_0000449801-mRNA-1"/>
    <property type="gene ID" value="PEQ_0000449801"/>
</dbReference>
<feature type="signal peptide" evidence="1">
    <location>
        <begin position="1"/>
        <end position="25"/>
    </location>
</feature>
<protein>
    <submittedName>
        <fullName evidence="3">Secreted protein</fullName>
    </submittedName>
</protein>
<keyword evidence="1" id="KW-0732">Signal</keyword>
<accession>A0A914RDC8</accession>
<sequence length="92" mass="10076">MPSTASPSWIRFALVLLLSRRLSAPLNELSVLMPLSQPSELRIPSNGGLCDASPRPYPLSQLERSSMYNAGLQQLFVRSPSSTSSSMLSHRC</sequence>
<keyword evidence="2" id="KW-1185">Reference proteome</keyword>
<evidence type="ECO:0000313" key="3">
    <source>
        <dbReference type="WBParaSite" id="PEQ_0000449801-mRNA-1"/>
    </source>
</evidence>
<organism evidence="2 3">
    <name type="scientific">Parascaris equorum</name>
    <name type="common">Equine roundworm</name>
    <dbReference type="NCBI Taxonomy" id="6256"/>
    <lineage>
        <taxon>Eukaryota</taxon>
        <taxon>Metazoa</taxon>
        <taxon>Ecdysozoa</taxon>
        <taxon>Nematoda</taxon>
        <taxon>Chromadorea</taxon>
        <taxon>Rhabditida</taxon>
        <taxon>Spirurina</taxon>
        <taxon>Ascaridomorpha</taxon>
        <taxon>Ascaridoidea</taxon>
        <taxon>Ascarididae</taxon>
        <taxon>Parascaris</taxon>
    </lineage>
</organism>
<evidence type="ECO:0000313" key="2">
    <source>
        <dbReference type="Proteomes" id="UP000887564"/>
    </source>
</evidence>
<dbReference type="Proteomes" id="UP000887564">
    <property type="component" value="Unplaced"/>
</dbReference>
<name>A0A914RDC8_PAREQ</name>
<proteinExistence type="predicted"/>
<dbReference type="AlphaFoldDB" id="A0A914RDC8"/>
<evidence type="ECO:0000256" key="1">
    <source>
        <dbReference type="SAM" id="SignalP"/>
    </source>
</evidence>
<reference evidence="3" key="1">
    <citation type="submission" date="2022-11" db="UniProtKB">
        <authorList>
            <consortium name="WormBaseParasite"/>
        </authorList>
    </citation>
    <scope>IDENTIFICATION</scope>
</reference>